<feature type="transmembrane region" description="Helical" evidence="7">
    <location>
        <begin position="57"/>
        <end position="78"/>
    </location>
</feature>
<dbReference type="GO" id="GO:0043138">
    <property type="term" value="F:3'-5' DNA helicase activity"/>
    <property type="evidence" value="ECO:0007669"/>
    <property type="project" value="UniProtKB-EC"/>
</dbReference>
<reference evidence="10" key="1">
    <citation type="submission" date="2020-11" db="EMBL/GenBank/DDBJ databases">
        <authorList>
            <consortium name="DOE Joint Genome Institute"/>
            <person name="Ahrendt S."/>
            <person name="Riley R."/>
            <person name="Andreopoulos W."/>
            <person name="Labutti K."/>
            <person name="Pangilinan J."/>
            <person name="Ruiz-Duenas F.J."/>
            <person name="Barrasa J.M."/>
            <person name="Sanchez-Garcia M."/>
            <person name="Camarero S."/>
            <person name="Miyauchi S."/>
            <person name="Serrano A."/>
            <person name="Linde D."/>
            <person name="Babiker R."/>
            <person name="Drula E."/>
            <person name="Ayuso-Fernandez I."/>
            <person name="Pacheco R."/>
            <person name="Padilla G."/>
            <person name="Ferreira P."/>
            <person name="Barriuso J."/>
            <person name="Kellner H."/>
            <person name="Castanera R."/>
            <person name="Alfaro M."/>
            <person name="Ramirez L."/>
            <person name="Pisabarro A.G."/>
            <person name="Kuo A."/>
            <person name="Tritt A."/>
            <person name="Lipzen A."/>
            <person name="He G."/>
            <person name="Yan M."/>
            <person name="Ng V."/>
            <person name="Cullen D."/>
            <person name="Martin F."/>
            <person name="Rosso M.-N."/>
            <person name="Henrissat B."/>
            <person name="Hibbett D."/>
            <person name="Martinez A.T."/>
            <person name="Grigoriev I.V."/>
        </authorList>
    </citation>
    <scope>NUCLEOTIDE SEQUENCE</scope>
    <source>
        <strain evidence="10">CBS 506.95</strain>
    </source>
</reference>
<dbReference type="GO" id="GO:0000724">
    <property type="term" value="P:double-strand break repair via homologous recombination"/>
    <property type="evidence" value="ECO:0007669"/>
    <property type="project" value="TreeGrafter"/>
</dbReference>
<feature type="region of interest" description="Disordered" evidence="6">
    <location>
        <begin position="384"/>
        <end position="426"/>
    </location>
</feature>
<dbReference type="InterPro" id="IPR014001">
    <property type="entry name" value="Helicase_ATP-bd"/>
</dbReference>
<dbReference type="Pfam" id="PF00270">
    <property type="entry name" value="DEAD"/>
    <property type="match status" value="1"/>
</dbReference>
<keyword evidence="2" id="KW-0547">Nucleotide-binding</keyword>
<protein>
    <recommendedName>
        <fullName evidence="5">DNA 3'-5' helicase</fullName>
        <ecNumber evidence="5">5.6.2.4</ecNumber>
    </recommendedName>
</protein>
<evidence type="ECO:0000256" key="3">
    <source>
        <dbReference type="ARBA" id="ARBA00022840"/>
    </source>
</evidence>
<comment type="caution">
    <text evidence="10">The sequence shown here is derived from an EMBL/GenBank/DDBJ whole genome shotgun (WGS) entry which is preliminary data.</text>
</comment>
<dbReference type="PROSITE" id="PS51194">
    <property type="entry name" value="HELICASE_CTER"/>
    <property type="match status" value="1"/>
</dbReference>
<feature type="region of interest" description="Disordered" evidence="6">
    <location>
        <begin position="637"/>
        <end position="658"/>
    </location>
</feature>
<dbReference type="SUPFAM" id="SSF52540">
    <property type="entry name" value="P-loop containing nucleoside triphosphate hydrolases"/>
    <property type="match status" value="1"/>
</dbReference>
<feature type="domain" description="Helicase ATP-binding" evidence="8">
    <location>
        <begin position="34"/>
        <end position="205"/>
    </location>
</feature>
<dbReference type="Proteomes" id="UP000807306">
    <property type="component" value="Unassembled WGS sequence"/>
</dbReference>
<comment type="catalytic activity">
    <reaction evidence="4">
        <text>Couples ATP hydrolysis with the unwinding of duplex DNA by translocating in the 3'-5' direction.</text>
        <dbReference type="EC" id="5.6.2.4"/>
    </reaction>
</comment>
<dbReference type="SMART" id="SM00490">
    <property type="entry name" value="HELICc"/>
    <property type="match status" value="1"/>
</dbReference>
<keyword evidence="7" id="KW-1133">Transmembrane helix</keyword>
<dbReference type="SMART" id="SM00343">
    <property type="entry name" value="ZnF_C2HC"/>
    <property type="match status" value="2"/>
</dbReference>
<dbReference type="Pfam" id="PF00271">
    <property type="entry name" value="Helicase_C"/>
    <property type="match status" value="1"/>
</dbReference>
<dbReference type="GO" id="GO:0009378">
    <property type="term" value="F:four-way junction helicase activity"/>
    <property type="evidence" value="ECO:0007669"/>
    <property type="project" value="TreeGrafter"/>
</dbReference>
<dbReference type="OrthoDB" id="10261556at2759"/>
<keyword evidence="7" id="KW-0812">Transmembrane</keyword>
<accession>A0A9P6JMB6</accession>
<evidence type="ECO:0000259" key="8">
    <source>
        <dbReference type="PROSITE" id="PS51192"/>
    </source>
</evidence>
<dbReference type="PANTHER" id="PTHR13710">
    <property type="entry name" value="DNA HELICASE RECQ FAMILY MEMBER"/>
    <property type="match status" value="1"/>
</dbReference>
<name>A0A9P6JMB6_9AGAR</name>
<dbReference type="InterPro" id="IPR011545">
    <property type="entry name" value="DEAD/DEAH_box_helicase_dom"/>
</dbReference>
<dbReference type="GO" id="GO:0005524">
    <property type="term" value="F:ATP binding"/>
    <property type="evidence" value="ECO:0007669"/>
    <property type="project" value="UniProtKB-KW"/>
</dbReference>
<proteinExistence type="inferred from homology"/>
<evidence type="ECO:0000256" key="5">
    <source>
        <dbReference type="ARBA" id="ARBA00034808"/>
    </source>
</evidence>
<organism evidence="10 11">
    <name type="scientific">Crepidotus variabilis</name>
    <dbReference type="NCBI Taxonomy" id="179855"/>
    <lineage>
        <taxon>Eukaryota</taxon>
        <taxon>Fungi</taxon>
        <taxon>Dikarya</taxon>
        <taxon>Basidiomycota</taxon>
        <taxon>Agaricomycotina</taxon>
        <taxon>Agaricomycetes</taxon>
        <taxon>Agaricomycetidae</taxon>
        <taxon>Agaricales</taxon>
        <taxon>Agaricineae</taxon>
        <taxon>Crepidotaceae</taxon>
        <taxon>Crepidotus</taxon>
    </lineage>
</organism>
<dbReference type="GO" id="GO:0003676">
    <property type="term" value="F:nucleic acid binding"/>
    <property type="evidence" value="ECO:0007669"/>
    <property type="project" value="InterPro"/>
</dbReference>
<sequence>MSSLKFSAPSLENLREKVNSIFGVIPCPFQEADALAQLKQTDVITIAPTGAGKTLTFWMPLLFNGGGIIIIITALNILGDQNIEELRRLGIKAVNITGTTASNAVFQDMERLEYRVIIVSPEIILRDARFNKLWNSSHFMSHLFNISIDEAHCVSQWGKSFRPEYADLGQLRWLLPSVRFHLVSATMPELVLNDVRTKLLMKKEKTRIIRCSNDRPNIHIMVEEMKYSPNGIDDLERILRLHAWGEDGPQSKFMIFTNKRKEAEHEADLAREILAGLSPDLREKIVWFHSGMSAAFREEAITGLRSGIYWGFFCTDAAGMGLDLPDVDLVVQFRYTESLSTLMQRMGRGGRQRDTEATGIYLVEPQYFDHAKKKVIGKRKRNLNEVIPGPQKQKQRRDNESTALGMMERDERDNNTEAEEVEDELDTGVDEDTYGEEEEPWIQPFVSKDMISLELPSPYGQSEEHYESLVMDLFINARERGYCRRLVMNKYFGNYLADPWECDCGRCVPVASRLCCDGCCPDRFILMALAQPSHKATRAKRKLKFKNYTMDSHDRALFQELDKWRTKTAEQEEIGDDDYFGALFIATDDILERIVLLVHHSKLPDVKMLAAQTNWRYAHKYGDNLLTTVAHFLLVNPPPLPPNPPPPQATTAPSTSENHGAVAAALGTVSQNTTSTVPSISKTTRVRHCSACGAIGHIANNHTCPKFQSATKNSETENTQPAAQQTTRAARKCRICGAAGHISSSRACPQWLPIDERKRARQAKTTK</sequence>
<feature type="domain" description="Helicase C-terminal" evidence="9">
    <location>
        <begin position="237"/>
        <end position="400"/>
    </location>
</feature>
<keyword evidence="10" id="KW-0378">Hydrolase</keyword>
<keyword evidence="3" id="KW-0067">ATP-binding</keyword>
<evidence type="ECO:0000313" key="11">
    <source>
        <dbReference type="Proteomes" id="UP000807306"/>
    </source>
</evidence>
<comment type="similarity">
    <text evidence="1">Belongs to the helicase family. RecQ subfamily.</text>
</comment>
<evidence type="ECO:0000256" key="1">
    <source>
        <dbReference type="ARBA" id="ARBA00005446"/>
    </source>
</evidence>
<evidence type="ECO:0000256" key="7">
    <source>
        <dbReference type="SAM" id="Phobius"/>
    </source>
</evidence>
<evidence type="ECO:0000256" key="6">
    <source>
        <dbReference type="SAM" id="MobiDB-lite"/>
    </source>
</evidence>
<dbReference type="PANTHER" id="PTHR13710:SF154">
    <property type="entry name" value="RECQ HELICASE, PUTATIVE (AFU_ORTHOLOGUE AFUA_6G14720)-RELATED"/>
    <property type="match status" value="1"/>
</dbReference>
<dbReference type="EC" id="5.6.2.4" evidence="5"/>
<evidence type="ECO:0000313" key="10">
    <source>
        <dbReference type="EMBL" id="KAF9525693.1"/>
    </source>
</evidence>
<dbReference type="PROSITE" id="PS51192">
    <property type="entry name" value="HELICASE_ATP_BIND_1"/>
    <property type="match status" value="1"/>
</dbReference>
<dbReference type="GO" id="GO:0005694">
    <property type="term" value="C:chromosome"/>
    <property type="evidence" value="ECO:0007669"/>
    <property type="project" value="TreeGrafter"/>
</dbReference>
<dbReference type="GO" id="GO:0005737">
    <property type="term" value="C:cytoplasm"/>
    <property type="evidence" value="ECO:0007669"/>
    <property type="project" value="TreeGrafter"/>
</dbReference>
<dbReference type="InterPro" id="IPR001878">
    <property type="entry name" value="Znf_CCHC"/>
</dbReference>
<dbReference type="Gene3D" id="3.40.50.300">
    <property type="entry name" value="P-loop containing nucleotide triphosphate hydrolases"/>
    <property type="match status" value="2"/>
</dbReference>
<feature type="compositionally biased region" description="Polar residues" evidence="6">
    <location>
        <begin position="649"/>
        <end position="658"/>
    </location>
</feature>
<dbReference type="GO" id="GO:0008270">
    <property type="term" value="F:zinc ion binding"/>
    <property type="evidence" value="ECO:0007669"/>
    <property type="project" value="InterPro"/>
</dbReference>
<keyword evidence="11" id="KW-1185">Reference proteome</keyword>
<evidence type="ECO:0000256" key="2">
    <source>
        <dbReference type="ARBA" id="ARBA00022741"/>
    </source>
</evidence>
<gene>
    <name evidence="10" type="ORF">CPB83DRAFT_896859</name>
</gene>
<keyword evidence="7" id="KW-0472">Membrane</keyword>
<feature type="compositionally biased region" description="Acidic residues" evidence="6">
    <location>
        <begin position="416"/>
        <end position="426"/>
    </location>
</feature>
<dbReference type="SMART" id="SM00487">
    <property type="entry name" value="DEXDc"/>
    <property type="match status" value="1"/>
</dbReference>
<dbReference type="Gene3D" id="4.10.60.10">
    <property type="entry name" value="Zinc finger, CCHC-type"/>
    <property type="match status" value="1"/>
</dbReference>
<evidence type="ECO:0000256" key="4">
    <source>
        <dbReference type="ARBA" id="ARBA00034617"/>
    </source>
</evidence>
<dbReference type="InterPro" id="IPR001650">
    <property type="entry name" value="Helicase_C-like"/>
</dbReference>
<dbReference type="InterPro" id="IPR027417">
    <property type="entry name" value="P-loop_NTPase"/>
</dbReference>
<dbReference type="GO" id="GO:0016787">
    <property type="term" value="F:hydrolase activity"/>
    <property type="evidence" value="ECO:0007669"/>
    <property type="project" value="UniProtKB-KW"/>
</dbReference>
<dbReference type="EMBL" id="MU157881">
    <property type="protein sequence ID" value="KAF9525693.1"/>
    <property type="molecule type" value="Genomic_DNA"/>
</dbReference>
<evidence type="ECO:0000259" key="9">
    <source>
        <dbReference type="PROSITE" id="PS51194"/>
    </source>
</evidence>
<dbReference type="AlphaFoldDB" id="A0A9P6JMB6"/>
<feature type="compositionally biased region" description="Pro residues" evidence="6">
    <location>
        <begin position="637"/>
        <end position="648"/>
    </location>
</feature>